<name>A0A7Y4LH91_9CORY</name>
<dbReference type="InterPro" id="IPR002059">
    <property type="entry name" value="CSP_DNA-bd"/>
</dbReference>
<organism evidence="1 2">
    <name type="scientific">Corynebacterium silvaticum</name>
    <dbReference type="NCBI Taxonomy" id="2320431"/>
    <lineage>
        <taxon>Bacteria</taxon>
        <taxon>Bacillati</taxon>
        <taxon>Actinomycetota</taxon>
        <taxon>Actinomycetes</taxon>
        <taxon>Mycobacteriales</taxon>
        <taxon>Corynebacteriaceae</taxon>
        <taxon>Corynebacterium</taxon>
    </lineage>
</organism>
<dbReference type="InterPro" id="IPR012340">
    <property type="entry name" value="NA-bd_OB-fold"/>
</dbReference>
<reference evidence="1 2" key="1">
    <citation type="journal article" date="2014" name="BMC Vet. Res.">
        <title>First report of Corynebacterium pseudotuberculosis from caseous lymphadenitis lesions in Black Alentejano pig (Sus scrofa domesticus).</title>
        <authorList>
            <person name="Oliveira M."/>
            <person name="Barroco C."/>
            <person name="Mottola C."/>
            <person name="Santos R."/>
            <person name="Lemsaddek A."/>
            <person name="Tavares L."/>
            <person name="Semedo-Lemsaddek T."/>
        </authorList>
    </citation>
    <scope>NUCLEOTIDE SEQUENCE [LARGE SCALE GENOMIC DNA]</scope>
    <source>
        <strain evidence="1 2">PO100/5</strain>
    </source>
</reference>
<dbReference type="OrthoDB" id="7477356at2"/>
<gene>
    <name evidence="1" type="ORF">CBE74_03780</name>
</gene>
<evidence type="ECO:0000313" key="2">
    <source>
        <dbReference type="Proteomes" id="UP000195652"/>
    </source>
</evidence>
<dbReference type="RefSeq" id="WP_087453601.1">
    <property type="nucleotide sequence ID" value="NZ_CP021417.2"/>
</dbReference>
<keyword evidence="2" id="KW-1185">Reference proteome</keyword>
<dbReference type="Gene3D" id="2.40.50.140">
    <property type="entry name" value="Nucleic acid-binding proteins"/>
    <property type="match status" value="1"/>
</dbReference>
<protein>
    <submittedName>
        <fullName evidence="1">Cold shock domain-containing protein</fullName>
    </submittedName>
</protein>
<proteinExistence type="predicted"/>
<dbReference type="GO" id="GO:0003676">
    <property type="term" value="F:nucleic acid binding"/>
    <property type="evidence" value="ECO:0007669"/>
    <property type="project" value="InterPro"/>
</dbReference>
<dbReference type="EMBL" id="CP021417">
    <property type="protein sequence ID" value="ARU45763.1"/>
    <property type="molecule type" value="Genomic_DNA"/>
</dbReference>
<dbReference type="Pfam" id="PF00313">
    <property type="entry name" value="CSD"/>
    <property type="match status" value="1"/>
</dbReference>
<dbReference type="SMART" id="SM00357">
    <property type="entry name" value="CSP"/>
    <property type="match status" value="1"/>
</dbReference>
<dbReference type="PRINTS" id="PR00050">
    <property type="entry name" value="COLDSHOCK"/>
</dbReference>
<dbReference type="SUPFAM" id="SSF50249">
    <property type="entry name" value="Nucleic acid-binding proteins"/>
    <property type="match status" value="1"/>
</dbReference>
<evidence type="ECO:0000313" key="1">
    <source>
        <dbReference type="EMBL" id="ARU45763.1"/>
    </source>
</evidence>
<dbReference type="AlphaFoldDB" id="A0A7Y4LH91"/>
<reference evidence="1 2" key="3">
    <citation type="journal article" date="2020" name="Int. J. Syst. Evol. Microbiol.">
        <title>Corynebacterium silvaticum sp. nov., a unique group of NTTB corynebacteria in wild boar and roe deer.</title>
        <authorList>
            <person name="Dangel A."/>
            <person name="Berger A."/>
            <person name="Rau J."/>
            <person name="Eisenberg T."/>
            <person name="Kampfer P."/>
            <person name="Margos G."/>
            <person name="Contzen M."/>
            <person name="Busse H.J."/>
            <person name="Konrad R."/>
            <person name="Peters M."/>
            <person name="Sting R."/>
            <person name="Sing A."/>
        </authorList>
    </citation>
    <scope>NUCLEOTIDE SEQUENCE [LARGE SCALE GENOMIC DNA]</scope>
    <source>
        <strain evidence="1 2">PO100/5</strain>
    </source>
</reference>
<dbReference type="Proteomes" id="UP000195652">
    <property type="component" value="Chromosome"/>
</dbReference>
<reference evidence="1 2" key="2">
    <citation type="journal article" date="2020" name="Antonie Van Leeuwenhoek">
        <title>Phylogenomic characterisation of a novel corynebacterial species pathogenic to animals.</title>
        <authorList>
            <person name="Moller J."/>
            <person name="Musella L."/>
            <person name="Melnikov V."/>
            <person name="Geissdorfer W."/>
            <person name="Burkovski A."/>
            <person name="Sangal V."/>
        </authorList>
    </citation>
    <scope>NUCLEOTIDE SEQUENCE [LARGE SCALE GENOMIC DNA]</scope>
    <source>
        <strain evidence="1 2">PO100/5</strain>
    </source>
</reference>
<dbReference type="KEGG" id="csil:CBE74_03780"/>
<dbReference type="InterPro" id="IPR011129">
    <property type="entry name" value="CSD"/>
</dbReference>
<sequence length="130" mass="14745">MPIGRVRWYDPEKGYGFVSNPGDEDCYVGKNVLPAGVDKLEKGQRIEFDFADVGKKPQALRIKILEAPKTRRPQHRHKHSPEELHGMVSDLVTILEFKVQPSLRSGRFPERKDGRQIAGILRAVAKELDS</sequence>
<dbReference type="GeneID" id="75007390"/>
<accession>A0A7Y4LH91</accession>
<dbReference type="PROSITE" id="PS51857">
    <property type="entry name" value="CSD_2"/>
    <property type="match status" value="1"/>
</dbReference>
<reference evidence="1 2" key="4">
    <citation type="journal article" date="2020" name="PLoS ONE">
        <title>Taxonomic classification of strain PO100/5 shows a broader geographic distribution and genetic markers of the recently described Corynebacterium silvaticum.</title>
        <authorList>
            <person name="Viana M.V.C."/>
            <person name="Profeta R."/>
            <person name="da Silva A.L."/>
            <person name="Hurtado R."/>
            <person name="Cerqueira J.C."/>
            <person name="Ribeiro B.F.S."/>
            <person name="Almeida M.O."/>
            <person name="Morais-Rodrigues F."/>
            <person name="Soares S.C."/>
            <person name="Oliveira M."/>
            <person name="Tavares L."/>
            <person name="Figueiredo H."/>
            <person name="Wattam A.R."/>
            <person name="Barh D."/>
            <person name="Ghosh P."/>
            <person name="Silva A."/>
            <person name="Azevedo V."/>
        </authorList>
    </citation>
    <scope>NUCLEOTIDE SEQUENCE [LARGE SCALE GENOMIC DNA]</scope>
    <source>
        <strain evidence="1 2">PO100/5</strain>
    </source>
</reference>